<evidence type="ECO:0000313" key="2">
    <source>
        <dbReference type="EMBL" id="OPA75571.1"/>
    </source>
</evidence>
<evidence type="ECO:0000256" key="1">
    <source>
        <dbReference type="SAM" id="Phobius"/>
    </source>
</evidence>
<feature type="transmembrane region" description="Helical" evidence="1">
    <location>
        <begin position="142"/>
        <end position="160"/>
    </location>
</feature>
<comment type="caution">
    <text evidence="2">The sequence shown here is derived from an EMBL/GenBank/DDBJ whole genome shotgun (WGS) entry which is preliminary data.</text>
</comment>
<evidence type="ECO:0000313" key="3">
    <source>
        <dbReference type="Proteomes" id="UP000190188"/>
    </source>
</evidence>
<accession>A0A1T2X6R2</accession>
<reference evidence="2 3" key="1">
    <citation type="submission" date="2017-01" db="EMBL/GenBank/DDBJ databases">
        <title>Genome analysis of Paenibacillus selenitrireducens ES3-24.</title>
        <authorList>
            <person name="Xu D."/>
            <person name="Yao R."/>
            <person name="Zheng S."/>
        </authorList>
    </citation>
    <scope>NUCLEOTIDE SEQUENCE [LARGE SCALE GENOMIC DNA]</scope>
    <source>
        <strain evidence="2 3">ES3-24</strain>
    </source>
</reference>
<feature type="transmembrane region" description="Helical" evidence="1">
    <location>
        <begin position="44"/>
        <end position="65"/>
    </location>
</feature>
<feature type="transmembrane region" description="Helical" evidence="1">
    <location>
        <begin position="196"/>
        <end position="218"/>
    </location>
</feature>
<dbReference type="Proteomes" id="UP000190188">
    <property type="component" value="Unassembled WGS sequence"/>
</dbReference>
<dbReference type="STRING" id="1324314.BVG16_19705"/>
<feature type="transmembrane region" description="Helical" evidence="1">
    <location>
        <begin position="172"/>
        <end position="190"/>
    </location>
</feature>
<proteinExistence type="predicted"/>
<keyword evidence="3" id="KW-1185">Reference proteome</keyword>
<keyword evidence="1" id="KW-0472">Membrane</keyword>
<dbReference type="OrthoDB" id="2591674at2"/>
<protein>
    <recommendedName>
        <fullName evidence="4">Prolipoprotein diacylglyceryl transferase</fullName>
    </recommendedName>
</protein>
<feature type="transmembrane region" description="Helical" evidence="1">
    <location>
        <begin position="12"/>
        <end position="32"/>
    </location>
</feature>
<organism evidence="2 3">
    <name type="scientific">Paenibacillus selenitireducens</name>
    <dbReference type="NCBI Taxonomy" id="1324314"/>
    <lineage>
        <taxon>Bacteria</taxon>
        <taxon>Bacillati</taxon>
        <taxon>Bacillota</taxon>
        <taxon>Bacilli</taxon>
        <taxon>Bacillales</taxon>
        <taxon>Paenibacillaceae</taxon>
        <taxon>Paenibacillus</taxon>
    </lineage>
</organism>
<keyword evidence="1" id="KW-1133">Transmembrane helix</keyword>
<sequence>MNNVWSIGPFLLQLHTISLMIMIAAALLLMIWRLRREGEKLDAWLDLFTSYIIIFLICYKFGFVLEDFSILWHSPKALIFMSGGSWNGWLLGVIGILVITYTRIQKKKISLSILLNVLPYGLSIGGSIGCAIEVWFDRSMSYMLGTALLLGLTIWLLMGSASLRKGSQCSHFLIGGGIGGMVVTLVDRTVTNSLSIWLGLNPLQCIFIVMSFMGIWLLNIQRKYSEG</sequence>
<name>A0A1T2X6R2_9BACL</name>
<feature type="transmembrane region" description="Helical" evidence="1">
    <location>
        <begin position="77"/>
        <end position="101"/>
    </location>
</feature>
<dbReference type="RefSeq" id="WP_078500798.1">
    <property type="nucleotide sequence ID" value="NZ_MSZX01000008.1"/>
</dbReference>
<feature type="transmembrane region" description="Helical" evidence="1">
    <location>
        <begin position="113"/>
        <end position="136"/>
    </location>
</feature>
<evidence type="ECO:0008006" key="4">
    <source>
        <dbReference type="Google" id="ProtNLM"/>
    </source>
</evidence>
<dbReference type="EMBL" id="MSZX01000008">
    <property type="protein sequence ID" value="OPA75571.1"/>
    <property type="molecule type" value="Genomic_DNA"/>
</dbReference>
<dbReference type="AlphaFoldDB" id="A0A1T2X6R2"/>
<gene>
    <name evidence="2" type="ORF">BVG16_19705</name>
</gene>
<keyword evidence="1" id="KW-0812">Transmembrane</keyword>